<evidence type="ECO:0000256" key="1">
    <source>
        <dbReference type="ARBA" id="ARBA00010397"/>
    </source>
</evidence>
<evidence type="ECO:0000256" key="8">
    <source>
        <dbReference type="SAM" id="MobiDB-lite"/>
    </source>
</evidence>
<dbReference type="AlphaFoldDB" id="A0A8C2UQD0"/>
<dbReference type="Ensembl" id="ENSCLAT00000004386.1">
    <property type="protein sequence ID" value="ENSCLAP00000004303.1"/>
    <property type="gene ID" value="ENSCLAG00000003063.1"/>
</dbReference>
<feature type="domain" description="Translation initiation factor IF2/IF5" evidence="9">
    <location>
        <begin position="165"/>
        <end position="274"/>
    </location>
</feature>
<dbReference type="Proteomes" id="UP000694398">
    <property type="component" value="Unassembled WGS sequence"/>
</dbReference>
<keyword evidence="11" id="KW-1185">Reference proteome</keyword>
<dbReference type="Gene3D" id="3.30.30.170">
    <property type="match status" value="1"/>
</dbReference>
<evidence type="ECO:0000256" key="3">
    <source>
        <dbReference type="ARBA" id="ARBA00022917"/>
    </source>
</evidence>
<dbReference type="SUPFAM" id="SSF100966">
    <property type="entry name" value="Translation initiation factor 2 beta, aIF2beta, N-terminal domain"/>
    <property type="match status" value="1"/>
</dbReference>
<evidence type="ECO:0000256" key="2">
    <source>
        <dbReference type="ARBA" id="ARBA00022540"/>
    </source>
</evidence>
<proteinExistence type="inferred from homology"/>
<dbReference type="InterPro" id="IPR045196">
    <property type="entry name" value="IF2/IF5"/>
</dbReference>
<evidence type="ECO:0000256" key="5">
    <source>
        <dbReference type="ARBA" id="ARBA00042452"/>
    </source>
</evidence>
<reference evidence="10" key="1">
    <citation type="submission" date="2025-08" db="UniProtKB">
        <authorList>
            <consortium name="Ensembl"/>
        </authorList>
    </citation>
    <scope>IDENTIFICATION</scope>
</reference>
<dbReference type="SMART" id="SM00653">
    <property type="entry name" value="eIF2B_5"/>
    <property type="match status" value="1"/>
</dbReference>
<dbReference type="PANTHER" id="PTHR23001">
    <property type="entry name" value="EUKARYOTIC TRANSLATION INITIATION FACTOR"/>
    <property type="match status" value="1"/>
</dbReference>
<accession>A0A8C2UQD0</accession>
<evidence type="ECO:0000256" key="6">
    <source>
        <dbReference type="ARBA" id="ARBA00059600"/>
    </source>
</evidence>
<dbReference type="GO" id="GO:0003743">
    <property type="term" value="F:translation initiation factor activity"/>
    <property type="evidence" value="ECO:0007669"/>
    <property type="project" value="UniProtKB-KW"/>
</dbReference>
<dbReference type="FunFam" id="3.30.30.170:FF:000001">
    <property type="entry name" value="Eukaryotic translation initiation factor 2 subunit"/>
    <property type="match status" value="1"/>
</dbReference>
<evidence type="ECO:0000313" key="10">
    <source>
        <dbReference type="Ensembl" id="ENSCLAP00000004303.1"/>
    </source>
</evidence>
<feature type="compositionally biased region" description="Basic and acidic residues" evidence="8">
    <location>
        <begin position="33"/>
        <end position="44"/>
    </location>
</feature>
<dbReference type="Pfam" id="PF01873">
    <property type="entry name" value="eIF-5_eIF-2B"/>
    <property type="match status" value="1"/>
</dbReference>
<organism evidence="10 11">
    <name type="scientific">Chinchilla lanigera</name>
    <name type="common">Long-tailed chinchilla</name>
    <name type="synonym">Chinchilla villidera</name>
    <dbReference type="NCBI Taxonomy" id="34839"/>
    <lineage>
        <taxon>Eukaryota</taxon>
        <taxon>Metazoa</taxon>
        <taxon>Chordata</taxon>
        <taxon>Craniata</taxon>
        <taxon>Vertebrata</taxon>
        <taxon>Euteleostomi</taxon>
        <taxon>Mammalia</taxon>
        <taxon>Eutheria</taxon>
        <taxon>Euarchontoglires</taxon>
        <taxon>Glires</taxon>
        <taxon>Rodentia</taxon>
        <taxon>Hystricomorpha</taxon>
        <taxon>Chinchillidae</taxon>
        <taxon>Chinchilla</taxon>
    </lineage>
</organism>
<name>A0A8C2UQD0_CHILA</name>
<dbReference type="InterPro" id="IPR016190">
    <property type="entry name" value="Transl_init_fac_IF2/IF5_Zn-bd"/>
</dbReference>
<feature type="region of interest" description="Disordered" evidence="8">
    <location>
        <begin position="1"/>
        <end position="61"/>
    </location>
</feature>
<feature type="compositionally biased region" description="Basic and acidic residues" evidence="8">
    <location>
        <begin position="135"/>
        <end position="145"/>
    </location>
</feature>
<keyword evidence="3" id="KW-0648">Protein biosynthesis</keyword>
<dbReference type="GO" id="GO:0005850">
    <property type="term" value="C:eukaryotic translation initiation factor 2 complex"/>
    <property type="evidence" value="ECO:0007669"/>
    <property type="project" value="TreeGrafter"/>
</dbReference>
<protein>
    <recommendedName>
        <fullName evidence="4">Eukaryotic translation initiation factor 2 subunit 2</fullName>
    </recommendedName>
    <alternativeName>
        <fullName evidence="5">Eukaryotic translation initiation factor 2 subunit beta</fullName>
    </alternativeName>
</protein>
<evidence type="ECO:0000256" key="4">
    <source>
        <dbReference type="ARBA" id="ARBA00040874"/>
    </source>
</evidence>
<feature type="region of interest" description="Disordered" evidence="8">
    <location>
        <begin position="135"/>
        <end position="160"/>
    </location>
</feature>
<dbReference type="InterPro" id="IPR002735">
    <property type="entry name" value="Transl_init_fac_IF2/IF5_dom"/>
</dbReference>
<evidence type="ECO:0000313" key="11">
    <source>
        <dbReference type="Proteomes" id="UP000694398"/>
    </source>
</evidence>
<dbReference type="GO" id="GO:0003729">
    <property type="term" value="F:mRNA binding"/>
    <property type="evidence" value="ECO:0007669"/>
    <property type="project" value="TreeGrafter"/>
</dbReference>
<dbReference type="InterPro" id="IPR016189">
    <property type="entry name" value="Transl_init_fac_IF2/IF5_N"/>
</dbReference>
<comment type="function">
    <text evidence="6">Component of the eIF2 complex that functions in the early steps of protein synthesis by forming a ternary complex with GTP and initiator tRNA. This complex binds to a 40S ribosomal subunit, followed by mRNA binding to form the 43S pre-initiation complex (43S PIC). Junction of the 60S ribosomal subunit to form the 80S initiation complex is preceded by hydrolysis of the GTP bound to eIF2 and release of an eIF2-GDP binary complex. In order for eIF2 to recycle and catalyze another round of initiation, the GDP bound to eIF2 must exchange with GTP by way of a reaction catalyzed by eIF2B.</text>
</comment>
<evidence type="ECO:0000259" key="9">
    <source>
        <dbReference type="SMART" id="SM00653"/>
    </source>
</evidence>
<keyword evidence="2" id="KW-0396">Initiation factor</keyword>
<comment type="subunit">
    <text evidence="7">Eukaryotic translation initiation factor 2 eIF2 is a heterotrimeric complex composed of an alpha (EIF2S1), a beta (EIF2S2) and a gamma (EIF2S3) chain. eIF2 is member of the 43S pre-initiation complex (43S PIC). eIF2 forms a complex with at least CELF1/CUGBP1, CALR, CALR3, EIF2S1, EIF2S2, HSP90B1 and HSPA5. Interacts with BZW2/5MP1. Interacts with EIF5.</text>
</comment>
<dbReference type="GO" id="GO:0001731">
    <property type="term" value="P:formation of translation preinitiation complex"/>
    <property type="evidence" value="ECO:0007669"/>
    <property type="project" value="TreeGrafter"/>
</dbReference>
<comment type="similarity">
    <text evidence="1">Belongs to the eIF-2-beta/eIF-5 family.</text>
</comment>
<dbReference type="SUPFAM" id="SSF75689">
    <property type="entry name" value="Zinc-binding domain of translation initiation factor 2 beta"/>
    <property type="match status" value="1"/>
</dbReference>
<dbReference type="GeneTree" id="ENSGT00390000001804"/>
<sequence>MIFDPTMSKKKKKKPFMLDEEGDAQTEETQSSETKEVEPEPIEDKDVETDEEDSRKKDASYGLDDLNFFSQKKKKKKAKKIFDVDEAEKGIKDLKIESDGQEPAEPENDIDIILDSKKKKKEEYEDEILEKDKVLEDEDSKKDDGISFSNHTGPAWAGSERDHTYEELLNREFNIMREKNPDMVKTFVNFRDICKLLHHQPKHLAFLLAELGPSGSTDGNNQLVIKGRFQKKQIENILRRYIKEYVTCHTCQSPDTILQKDTQLYILQCETCHS</sequence>
<reference evidence="10" key="2">
    <citation type="submission" date="2025-09" db="UniProtKB">
        <authorList>
            <consortium name="Ensembl"/>
        </authorList>
    </citation>
    <scope>IDENTIFICATION</scope>
</reference>
<dbReference type="GO" id="GO:0031369">
    <property type="term" value="F:translation initiation factor binding"/>
    <property type="evidence" value="ECO:0007669"/>
    <property type="project" value="TreeGrafter"/>
</dbReference>
<evidence type="ECO:0000256" key="7">
    <source>
        <dbReference type="ARBA" id="ARBA00064892"/>
    </source>
</evidence>
<dbReference type="PANTHER" id="PTHR23001:SF3">
    <property type="entry name" value="EUKARYOTIC TRANSLATION INITIATION FACTOR 2 SUBUNIT 2"/>
    <property type="match status" value="1"/>
</dbReference>